<keyword evidence="2 9" id="KW-0813">Transport</keyword>
<keyword evidence="4 9" id="KW-0997">Cell inner membrane</keyword>
<feature type="transmembrane region" description="Helical" evidence="9">
    <location>
        <begin position="69"/>
        <end position="85"/>
    </location>
</feature>
<comment type="subcellular location">
    <subcellularLocation>
        <location evidence="1 9">Cell inner membrane</location>
        <topology evidence="1 9">Multi-pass membrane protein</topology>
    </subcellularLocation>
</comment>
<reference evidence="11 13" key="1">
    <citation type="submission" date="2014-11" db="EMBL/GenBank/DDBJ databases">
        <title>Genome sequence of Pseudomonas tuomuerensis JCM 14085.</title>
        <authorList>
            <person name="Shin S.-K."/>
            <person name="Yi H."/>
        </authorList>
    </citation>
    <scope>NUCLEOTIDE SEQUENCE [LARGE SCALE GENOMIC DNA]</scope>
    <source>
        <strain evidence="11 13">JCM 14085</strain>
    </source>
</reference>
<accession>A0A0B3BXR0</accession>
<evidence type="ECO:0000259" key="10">
    <source>
        <dbReference type="Pfam" id="PF04290"/>
    </source>
</evidence>
<gene>
    <name evidence="11" type="ORF">PT85_07410</name>
    <name evidence="12" type="ORF">SAMN05421672_104114</name>
</gene>
<dbReference type="GO" id="GO:0005886">
    <property type="term" value="C:plasma membrane"/>
    <property type="evidence" value="ECO:0007669"/>
    <property type="project" value="UniProtKB-SubCell"/>
</dbReference>
<evidence type="ECO:0000313" key="11">
    <source>
        <dbReference type="EMBL" id="KHO65856.1"/>
    </source>
</evidence>
<comment type="function">
    <text evidence="9">Part of the tripartite ATP-independent periplasmic (TRAP) transport system.</text>
</comment>
<dbReference type="OrthoDB" id="9795655at2"/>
<dbReference type="InterPro" id="IPR055348">
    <property type="entry name" value="DctQ"/>
</dbReference>
<feature type="transmembrane region" description="Helical" evidence="9">
    <location>
        <begin position="151"/>
        <end position="169"/>
    </location>
</feature>
<comment type="similarity">
    <text evidence="8 9">Belongs to the TRAP transporter small permease family.</text>
</comment>
<sequence>MSFKPVSPDTAAPEALPYNRISRPLDRLLTAIGQASAWLWLVVLLVVLANVFSRFILSRGSIALEELSWHLFGAAVMLSLAYAVVRDDHVRVDVLRERFSLRSQAWIELLAIVLLALPVILLMIDALVPYAYQAYLYNERSQAPSGLPYRFIFKSVLPLGLLLVALALLSRALRCSTLLFHFPRALAAPSDDRDRARSQP</sequence>
<name>A0A0B2D223_9PSED</name>
<keyword evidence="3" id="KW-1003">Cell membrane</keyword>
<dbReference type="Proteomes" id="UP000030980">
    <property type="component" value="Unassembled WGS sequence"/>
</dbReference>
<evidence type="ECO:0000256" key="4">
    <source>
        <dbReference type="ARBA" id="ARBA00022519"/>
    </source>
</evidence>
<dbReference type="EMBL" id="JTAK01000002">
    <property type="protein sequence ID" value="KHO65856.1"/>
    <property type="molecule type" value="Genomic_DNA"/>
</dbReference>
<dbReference type="RefSeq" id="WP_027589700.1">
    <property type="nucleotide sequence ID" value="NZ_FMUP01000001.1"/>
</dbReference>
<dbReference type="InterPro" id="IPR007387">
    <property type="entry name" value="TRAP_DctQ"/>
</dbReference>
<keyword evidence="13" id="KW-1185">Reference proteome</keyword>
<evidence type="ECO:0000313" key="13">
    <source>
        <dbReference type="Proteomes" id="UP000030980"/>
    </source>
</evidence>
<feature type="transmembrane region" description="Helical" evidence="9">
    <location>
        <begin position="106"/>
        <end position="131"/>
    </location>
</feature>
<evidence type="ECO:0000256" key="8">
    <source>
        <dbReference type="ARBA" id="ARBA00038436"/>
    </source>
</evidence>
<dbReference type="Pfam" id="PF04290">
    <property type="entry name" value="DctQ"/>
    <property type="match status" value="1"/>
</dbReference>
<comment type="subunit">
    <text evidence="9">The complex comprises the extracytoplasmic solute receptor protein and the two transmembrane proteins.</text>
</comment>
<feature type="domain" description="Tripartite ATP-independent periplasmic transporters DctQ component" evidence="10">
    <location>
        <begin position="44"/>
        <end position="175"/>
    </location>
</feature>
<dbReference type="PANTHER" id="PTHR35011">
    <property type="entry name" value="2,3-DIKETO-L-GULONATE TRAP TRANSPORTER SMALL PERMEASE PROTEIN YIAM"/>
    <property type="match status" value="1"/>
</dbReference>
<evidence type="ECO:0000256" key="1">
    <source>
        <dbReference type="ARBA" id="ARBA00004429"/>
    </source>
</evidence>
<reference evidence="12 14" key="2">
    <citation type="submission" date="2017-01" db="EMBL/GenBank/DDBJ databases">
        <authorList>
            <person name="Mah S.A."/>
            <person name="Swanson W.J."/>
            <person name="Moy G.W."/>
            <person name="Vacquier V.D."/>
        </authorList>
    </citation>
    <scope>NUCLEOTIDE SEQUENCE [LARGE SCALE GENOMIC DNA]</scope>
    <source>
        <strain evidence="12 14">ATCC 29606</strain>
    </source>
</reference>
<evidence type="ECO:0000313" key="14">
    <source>
        <dbReference type="Proteomes" id="UP000186079"/>
    </source>
</evidence>
<evidence type="ECO:0000256" key="2">
    <source>
        <dbReference type="ARBA" id="ARBA00022448"/>
    </source>
</evidence>
<evidence type="ECO:0000256" key="9">
    <source>
        <dbReference type="RuleBase" id="RU369079"/>
    </source>
</evidence>
<evidence type="ECO:0000256" key="3">
    <source>
        <dbReference type="ARBA" id="ARBA00022475"/>
    </source>
</evidence>
<evidence type="ECO:0000256" key="7">
    <source>
        <dbReference type="ARBA" id="ARBA00023136"/>
    </source>
</evidence>
<accession>A0A0B2D223</accession>
<dbReference type="AlphaFoldDB" id="A0A0B2D223"/>
<dbReference type="GO" id="GO:0022857">
    <property type="term" value="F:transmembrane transporter activity"/>
    <property type="evidence" value="ECO:0007669"/>
    <property type="project" value="UniProtKB-UniRule"/>
</dbReference>
<keyword evidence="5 9" id="KW-0812">Transmembrane</keyword>
<evidence type="ECO:0000256" key="5">
    <source>
        <dbReference type="ARBA" id="ARBA00022692"/>
    </source>
</evidence>
<organism evidence="11 13">
    <name type="scientific">Pseudomonas flexibilis</name>
    <dbReference type="NCBI Taxonomy" id="706570"/>
    <lineage>
        <taxon>Bacteria</taxon>
        <taxon>Pseudomonadati</taxon>
        <taxon>Pseudomonadota</taxon>
        <taxon>Gammaproteobacteria</taxon>
        <taxon>Pseudomonadales</taxon>
        <taxon>Pseudomonadaceae</taxon>
        <taxon>Pseudomonas</taxon>
    </lineage>
</organism>
<dbReference type="PATRIC" id="fig|706570.3.peg.2489"/>
<dbReference type="EMBL" id="FTMC01000004">
    <property type="protein sequence ID" value="SIQ23304.1"/>
    <property type="molecule type" value="Genomic_DNA"/>
</dbReference>
<keyword evidence="6 9" id="KW-1133">Transmembrane helix</keyword>
<dbReference type="PANTHER" id="PTHR35011:SF4">
    <property type="entry name" value="SLL1102 PROTEIN"/>
    <property type="match status" value="1"/>
</dbReference>
<dbReference type="Proteomes" id="UP000186079">
    <property type="component" value="Unassembled WGS sequence"/>
</dbReference>
<proteinExistence type="inferred from homology"/>
<evidence type="ECO:0000256" key="6">
    <source>
        <dbReference type="ARBA" id="ARBA00022989"/>
    </source>
</evidence>
<evidence type="ECO:0000313" key="12">
    <source>
        <dbReference type="EMBL" id="SIQ23304.1"/>
    </source>
</evidence>
<feature type="transmembrane region" description="Helical" evidence="9">
    <location>
        <begin position="37"/>
        <end position="57"/>
    </location>
</feature>
<protein>
    <recommendedName>
        <fullName evidence="9">TRAP transporter small permease protein</fullName>
    </recommendedName>
</protein>
<keyword evidence="7 9" id="KW-0472">Membrane</keyword>
<dbReference type="STRING" id="706570.PT85_07410"/>